<keyword evidence="5 10" id="KW-0812">Transmembrane</keyword>
<feature type="signal peptide" evidence="12">
    <location>
        <begin position="1"/>
        <end position="24"/>
    </location>
</feature>
<dbReference type="Pfam" id="PF00593">
    <property type="entry name" value="TonB_dep_Rec_b-barrel"/>
    <property type="match status" value="1"/>
</dbReference>
<keyword evidence="6 11" id="KW-0798">TonB box</keyword>
<keyword evidence="3 10" id="KW-0813">Transport</keyword>
<evidence type="ECO:0000256" key="8">
    <source>
        <dbReference type="ARBA" id="ARBA00023170"/>
    </source>
</evidence>
<keyword evidence="16" id="KW-1185">Reference proteome</keyword>
<evidence type="ECO:0000256" key="7">
    <source>
        <dbReference type="ARBA" id="ARBA00023136"/>
    </source>
</evidence>
<dbReference type="Proteomes" id="UP000406256">
    <property type="component" value="Unassembled WGS sequence"/>
</dbReference>
<evidence type="ECO:0000256" key="4">
    <source>
        <dbReference type="ARBA" id="ARBA00022452"/>
    </source>
</evidence>
<keyword evidence="4 10" id="KW-1134">Transmembrane beta strand</keyword>
<feature type="domain" description="TonB-dependent receptor-like beta-barrel" evidence="13">
    <location>
        <begin position="288"/>
        <end position="688"/>
    </location>
</feature>
<comment type="similarity">
    <text evidence="2 10 11">Belongs to the TonB-dependent receptor family.</text>
</comment>
<evidence type="ECO:0000256" key="5">
    <source>
        <dbReference type="ARBA" id="ARBA00022692"/>
    </source>
</evidence>
<evidence type="ECO:0000256" key="9">
    <source>
        <dbReference type="ARBA" id="ARBA00023237"/>
    </source>
</evidence>
<keyword evidence="9 10" id="KW-0998">Cell outer membrane</keyword>
<keyword evidence="12" id="KW-0732">Signal</keyword>
<dbReference type="SUPFAM" id="SSF56935">
    <property type="entry name" value="Porins"/>
    <property type="match status" value="1"/>
</dbReference>
<dbReference type="AlphaFoldDB" id="A0A5E4RTP3"/>
<reference evidence="15 16" key="1">
    <citation type="submission" date="2019-08" db="EMBL/GenBank/DDBJ databases">
        <authorList>
            <person name="Peeters C."/>
        </authorList>
    </citation>
    <scope>NUCLEOTIDE SEQUENCE [LARGE SCALE GENOMIC DNA]</scope>
    <source>
        <strain evidence="15 16">LMG 31108</strain>
    </source>
</reference>
<proteinExistence type="inferred from homology"/>
<dbReference type="GO" id="GO:0015344">
    <property type="term" value="F:siderophore uptake transmembrane transporter activity"/>
    <property type="evidence" value="ECO:0007669"/>
    <property type="project" value="TreeGrafter"/>
</dbReference>
<dbReference type="Gene3D" id="2.40.170.20">
    <property type="entry name" value="TonB-dependent receptor, beta-barrel domain"/>
    <property type="match status" value="1"/>
</dbReference>
<accession>A0A5E4RTP3</accession>
<evidence type="ECO:0000256" key="11">
    <source>
        <dbReference type="RuleBase" id="RU003357"/>
    </source>
</evidence>
<comment type="subcellular location">
    <subcellularLocation>
        <location evidence="1 10">Cell outer membrane</location>
        <topology evidence="1 10">Multi-pass membrane protein</topology>
    </subcellularLocation>
</comment>
<evidence type="ECO:0000256" key="12">
    <source>
        <dbReference type="SAM" id="SignalP"/>
    </source>
</evidence>
<evidence type="ECO:0000259" key="14">
    <source>
        <dbReference type="Pfam" id="PF07715"/>
    </source>
</evidence>
<feature type="chain" id="PRO_5023094634" evidence="12">
    <location>
        <begin position="25"/>
        <end position="720"/>
    </location>
</feature>
<dbReference type="GO" id="GO:0038023">
    <property type="term" value="F:signaling receptor activity"/>
    <property type="evidence" value="ECO:0007669"/>
    <property type="project" value="InterPro"/>
</dbReference>
<dbReference type="OrthoDB" id="127311at2"/>
<dbReference type="CDD" id="cd01347">
    <property type="entry name" value="ligand_gated_channel"/>
    <property type="match status" value="1"/>
</dbReference>
<dbReference type="PANTHER" id="PTHR32552:SF84">
    <property type="entry name" value="TONB-DEPENDENT RECEPTOR-RELATED"/>
    <property type="match status" value="1"/>
</dbReference>
<evidence type="ECO:0000256" key="3">
    <source>
        <dbReference type="ARBA" id="ARBA00022448"/>
    </source>
</evidence>
<keyword evidence="7 10" id="KW-0472">Membrane</keyword>
<evidence type="ECO:0000256" key="10">
    <source>
        <dbReference type="PROSITE-ProRule" id="PRU01360"/>
    </source>
</evidence>
<dbReference type="Gene3D" id="2.170.130.10">
    <property type="entry name" value="TonB-dependent receptor, plug domain"/>
    <property type="match status" value="1"/>
</dbReference>
<evidence type="ECO:0000313" key="15">
    <source>
        <dbReference type="EMBL" id="VVD65824.1"/>
    </source>
</evidence>
<evidence type="ECO:0000259" key="13">
    <source>
        <dbReference type="Pfam" id="PF00593"/>
    </source>
</evidence>
<dbReference type="InterPro" id="IPR000531">
    <property type="entry name" value="Beta-barrel_TonB"/>
</dbReference>
<organism evidence="15 16">
    <name type="scientific">Pandoraea anhela</name>
    <dbReference type="NCBI Taxonomy" id="2508295"/>
    <lineage>
        <taxon>Bacteria</taxon>
        <taxon>Pseudomonadati</taxon>
        <taxon>Pseudomonadota</taxon>
        <taxon>Betaproteobacteria</taxon>
        <taxon>Burkholderiales</taxon>
        <taxon>Burkholderiaceae</taxon>
        <taxon>Pandoraea</taxon>
    </lineage>
</organism>
<dbReference type="PANTHER" id="PTHR32552">
    <property type="entry name" value="FERRICHROME IRON RECEPTOR-RELATED"/>
    <property type="match status" value="1"/>
</dbReference>
<keyword evidence="8 15" id="KW-0675">Receptor</keyword>
<dbReference type="InterPro" id="IPR036942">
    <property type="entry name" value="Beta-barrel_TonB_sf"/>
</dbReference>
<gene>
    <name evidence="15" type="ORF">PAN31108_00351</name>
</gene>
<dbReference type="RefSeq" id="WP_150667171.1">
    <property type="nucleotide sequence ID" value="NZ_CABPSB010000001.1"/>
</dbReference>
<dbReference type="InterPro" id="IPR012910">
    <property type="entry name" value="Plug_dom"/>
</dbReference>
<dbReference type="InterPro" id="IPR039426">
    <property type="entry name" value="TonB-dep_rcpt-like"/>
</dbReference>
<feature type="domain" description="TonB-dependent receptor plug" evidence="14">
    <location>
        <begin position="75"/>
        <end position="178"/>
    </location>
</feature>
<dbReference type="NCBIfam" id="TIGR01783">
    <property type="entry name" value="TonB-siderophor"/>
    <property type="match status" value="1"/>
</dbReference>
<evidence type="ECO:0000313" key="16">
    <source>
        <dbReference type="Proteomes" id="UP000406256"/>
    </source>
</evidence>
<dbReference type="PROSITE" id="PS52016">
    <property type="entry name" value="TONB_DEPENDENT_REC_3"/>
    <property type="match status" value="1"/>
</dbReference>
<evidence type="ECO:0000256" key="1">
    <source>
        <dbReference type="ARBA" id="ARBA00004571"/>
    </source>
</evidence>
<evidence type="ECO:0000256" key="2">
    <source>
        <dbReference type="ARBA" id="ARBA00009810"/>
    </source>
</evidence>
<evidence type="ECO:0000256" key="6">
    <source>
        <dbReference type="ARBA" id="ARBA00023077"/>
    </source>
</evidence>
<dbReference type="InterPro" id="IPR037066">
    <property type="entry name" value="Plug_dom_sf"/>
</dbReference>
<sequence>MKTSFPMRTAVAAAIGSLCAFAHATDTSTTVTASTTITNGAPSQNVQLPATQVRGDTVKPLDDPIQTGSRLGLSIKETPASVDVIDHRQLAERGDASIVDAVSRATGINASPHPGNGGSELGARGFVGSASVTQLYDGVRPYGAIGVTFPFDTWSVERIEVLRGPASVIYGEGAIGGVINIVPKKPEQTPIENEVQLGIGTEKTGRAAIGSGGAITDKLAYRFDASANRSNNWVDRGDSRNASFSAAIHYDFTPRLSVTASLAEGNQHPMQYFGVPLVGGRLDPATYRKNYNVGDSLITYRDSWTTLAASWRPTDEIVVTSTLYRMKSKRHWKDAEDYTYVPSSGQVRRSSYTEILHDQAQIGNVTAATLKGHLFGMENAVSAGFEFNHTTFRHTNNSPYAGTSFVDLDNPDPGNFVNVAGTYPKYRSQANQYAFFAENRLKITSRWSVIGGVRYDHASIHRDDLVAGSAFSKDLGYTGWRVGTVYDVTADTTVYGQYAVAADPVSALLMLTPAKAKFDLATGKQIELGVKQDWLDGRVDGTLSVYRIVKNNLLSVDPLNPSLSLQVGQQSSRGVELTLGAQLTRDVRIDANGTWLRAKYDRFDESAAGASVSRAGNVPVNVPQQMANLWMRWRFAQAWTASGGLKYVGKRYADTANTLTLPSYTTVDLALAWQPRRDLTLTGRLYNVFNRHYVQTAYYNNTQWLLGNDRRAELAMLYRF</sequence>
<dbReference type="EMBL" id="CABPSB010000001">
    <property type="protein sequence ID" value="VVD65824.1"/>
    <property type="molecule type" value="Genomic_DNA"/>
</dbReference>
<dbReference type="InterPro" id="IPR010105">
    <property type="entry name" value="TonB_sidphr_rcpt"/>
</dbReference>
<name>A0A5E4RTP3_9BURK</name>
<dbReference type="Pfam" id="PF07715">
    <property type="entry name" value="Plug"/>
    <property type="match status" value="1"/>
</dbReference>
<dbReference type="GO" id="GO:0015891">
    <property type="term" value="P:siderophore transport"/>
    <property type="evidence" value="ECO:0007669"/>
    <property type="project" value="InterPro"/>
</dbReference>
<dbReference type="GO" id="GO:0009279">
    <property type="term" value="C:cell outer membrane"/>
    <property type="evidence" value="ECO:0007669"/>
    <property type="project" value="UniProtKB-SubCell"/>
</dbReference>
<protein>
    <submittedName>
        <fullName evidence="15">TonB-dependent receptor</fullName>
    </submittedName>
</protein>